<feature type="coiled-coil region" evidence="1">
    <location>
        <begin position="1674"/>
        <end position="1701"/>
    </location>
</feature>
<feature type="compositionally biased region" description="Basic and acidic residues" evidence="2">
    <location>
        <begin position="284"/>
        <end position="299"/>
    </location>
</feature>
<evidence type="ECO:0000256" key="1">
    <source>
        <dbReference type="SAM" id="Coils"/>
    </source>
</evidence>
<feature type="region of interest" description="Disordered" evidence="2">
    <location>
        <begin position="1498"/>
        <end position="1534"/>
    </location>
</feature>
<feature type="compositionally biased region" description="Basic and acidic residues" evidence="2">
    <location>
        <begin position="1346"/>
        <end position="1362"/>
    </location>
</feature>
<feature type="region of interest" description="Disordered" evidence="2">
    <location>
        <begin position="279"/>
        <end position="333"/>
    </location>
</feature>
<name>E2AZ48_CAMFO</name>
<feature type="compositionally biased region" description="Basic and acidic residues" evidence="2">
    <location>
        <begin position="985"/>
        <end position="994"/>
    </location>
</feature>
<feature type="compositionally biased region" description="Polar residues" evidence="2">
    <location>
        <begin position="1172"/>
        <end position="1192"/>
    </location>
</feature>
<dbReference type="Proteomes" id="UP000000311">
    <property type="component" value="Unassembled WGS sequence"/>
</dbReference>
<evidence type="ECO:0000313" key="3">
    <source>
        <dbReference type="EMBL" id="EFN61285.1"/>
    </source>
</evidence>
<feature type="compositionally biased region" description="Low complexity" evidence="2">
    <location>
        <begin position="200"/>
        <end position="221"/>
    </location>
</feature>
<dbReference type="STRING" id="104421.E2AZ48"/>
<gene>
    <name evidence="3" type="ORF">EAG_13874</name>
</gene>
<dbReference type="OMA" id="FKSAEMQ"/>
<feature type="compositionally biased region" description="Low complexity" evidence="2">
    <location>
        <begin position="1578"/>
        <end position="1593"/>
    </location>
</feature>
<organism evidence="4">
    <name type="scientific">Camponotus floridanus</name>
    <name type="common">Florida carpenter ant</name>
    <dbReference type="NCBI Taxonomy" id="104421"/>
    <lineage>
        <taxon>Eukaryota</taxon>
        <taxon>Metazoa</taxon>
        <taxon>Ecdysozoa</taxon>
        <taxon>Arthropoda</taxon>
        <taxon>Hexapoda</taxon>
        <taxon>Insecta</taxon>
        <taxon>Pterygota</taxon>
        <taxon>Neoptera</taxon>
        <taxon>Endopterygota</taxon>
        <taxon>Hymenoptera</taxon>
        <taxon>Apocrita</taxon>
        <taxon>Aculeata</taxon>
        <taxon>Formicoidea</taxon>
        <taxon>Formicidae</taxon>
        <taxon>Formicinae</taxon>
        <taxon>Camponotus</taxon>
    </lineage>
</organism>
<feature type="region of interest" description="Disordered" evidence="2">
    <location>
        <begin position="978"/>
        <end position="1022"/>
    </location>
</feature>
<feature type="compositionally biased region" description="Polar residues" evidence="2">
    <location>
        <begin position="995"/>
        <end position="1005"/>
    </location>
</feature>
<feature type="region of interest" description="Disordered" evidence="2">
    <location>
        <begin position="395"/>
        <end position="424"/>
    </location>
</feature>
<feature type="region of interest" description="Disordered" evidence="2">
    <location>
        <begin position="346"/>
        <end position="379"/>
    </location>
</feature>
<feature type="region of interest" description="Disordered" evidence="2">
    <location>
        <begin position="1166"/>
        <end position="1192"/>
    </location>
</feature>
<feature type="region of interest" description="Disordered" evidence="2">
    <location>
        <begin position="1568"/>
        <end position="1602"/>
    </location>
</feature>
<keyword evidence="4" id="KW-1185">Reference proteome</keyword>
<dbReference type="OrthoDB" id="8197317at2759"/>
<feature type="compositionally biased region" description="Basic and acidic residues" evidence="2">
    <location>
        <begin position="1007"/>
        <end position="1019"/>
    </location>
</feature>
<keyword evidence="1" id="KW-0175">Coiled coil</keyword>
<reference evidence="3 4" key="1">
    <citation type="journal article" date="2010" name="Science">
        <title>Genomic comparison of the ants Camponotus floridanus and Harpegnathos saltator.</title>
        <authorList>
            <person name="Bonasio R."/>
            <person name="Zhang G."/>
            <person name="Ye C."/>
            <person name="Mutti N.S."/>
            <person name="Fang X."/>
            <person name="Qin N."/>
            <person name="Donahue G."/>
            <person name="Yang P."/>
            <person name="Li Q."/>
            <person name="Li C."/>
            <person name="Zhang P."/>
            <person name="Huang Z."/>
            <person name="Berger S.L."/>
            <person name="Reinberg D."/>
            <person name="Wang J."/>
            <person name="Liebig J."/>
        </authorList>
    </citation>
    <scope>NUCLEOTIDE SEQUENCE [LARGE SCALE GENOMIC DNA]</scope>
    <source>
        <strain evidence="4">C129</strain>
    </source>
</reference>
<protein>
    <submittedName>
        <fullName evidence="3">Uncharacterized protein</fullName>
    </submittedName>
</protein>
<feature type="compositionally biased region" description="Polar residues" evidence="2">
    <location>
        <begin position="1378"/>
        <end position="1391"/>
    </location>
</feature>
<sequence>MASDLSSGCMETIDILDDEKEEGEISLEDVSSSEEGGIGHLTCNYVISRTRSCPDCKSWGECAPWCTMMYYSKSRRDPVKGKENRHRVREAGCTAAKHTASTLQEKNDDLVPISSDSDMEIVGLTDTSNRSKSRMKKKKRKKKDYDIITIDDLISPASDPITDFGTLKKTHYRESSPVRRSGRSRVISRSPIRRHRSPVKSRSPIRSSRSPLSRVRSPMSKRSPRRLRSPKRISPHRSPVRSTRRPSRLDSSPSTRHYSNRHGDVTKLLKKVKHSMGILESESNVDRSKEHQSSLKEKLSNMLKKQPDNNDTTMRFKAKTNKTAEPDIVNDADDEEDLALLRQKALETKQKKSNKSSNHGQTDMELEKKPAAKNDDQDEEALQLRMIALRSAVMKKHQNRVRRGIRTNKKPSRSESPFSQSFLDDIPVPGDELLKFASPPCTPPCDSNRIEDMELDTDVEGEKEGELPYSPTDKITTHVPIDTSLLGIEPSDVSFINVNETNNKSPIFNDAERIEDVPLLTTDVASCYSNTYLTSHAYEASQYYAYSPSQQCTEIFLGSDLNDEPEKLSDHLRDCQSDNVVCDLIDGICCQVDSSMGVASTQHDVPDTHPIPVLTNLLPTPSISSKTQQQVIEQSTDVLFANVDSTFGKCTYEAQNISECPFRRTSPTMYAEPVSPNESIVTIDDFLETEKDSLGSSVVDKNLPTTDCIPKESSQAVEEETEEPLYMQGVPDITKDANKIPTLINKTLVPAPILRSNKQLQQPLPGTKKCETHVSEPSFKSAEMQPVTANAQNTKSGSNFKPIKLRVARKSAPILTASVAFNELTNENSENDPSEVQEKSSKDSSEIIEHFVTVKTVCPANNDVASARKKRKRKKELQLPFNRYKSFSSLFQLLVEKQNNSDDSVNKDVNIIFSSNVERQITESGPSEGNNDNKAQKGLMENEELKLQNAIGNQESVSFNNITIENKSVERSDLASTLSASAECPQERNVESHLSRNSASDNLDSNRAPKDTDNRRQSVDEDENELRAILLASMKRKLIDINNSPSTISITANCANSQKSIQKTLTDTTQKPIQKTLTDTAVINATHATMNNNAVSSTRLGSSQTEEKEINRVPSSLLVNGKKKINVDAKGPQKKMMRKSIIPASTKVVNNAKKYQNMMEQRRSNLRKFDNNTKPNENVWSNANPSKTPLHVSDTQRFVISLGSDTDSESDGEKRKDSVLVPTVEKHQSQDISADFEQSLHKFLRDMRKEQEQSTVANVAKSATTRDVPLVIKDSSNMHTPLAVRHLPASQQEEYRRLKQQILEREKLKLQRKVADNNNSANNNKLLNSNTTASSLVKSQSMFEKKNMHIKQNPDKSTESERNSQQLPTESKKRNINAAKNSVTSNASHTNTNKNLSINVVKPILNSNSEYSSTKEAKKTIPNNLSICITNEIAPNYTGIESRTVENSSEKQQNNRPALRALTKEEINRKYVQVLLKSDISGRIVTINDRSVLRHDITNVSQSEKPVGNDVSTEISEEKQRNNENNNNSSVFSNASTVKLLDLTTNSSMNKQEHEDFMMETTMPLSQYEAESQREMNRNTSTSLSSENNNSNNAFYKSDSVNVDNKGNTDDVWDALKKDVKEELDSLINLPKAEQERYLRDTEHKLVARRYTVLDHLAEMSGNLRQWDMEKELQNSLASEVKKLKEQLKMAEERLQLQRDRVNSMGPKVSTARQKINAGRRECFKLSKICSTLGNRLMGKIYKLPEAGGQLLSDKLKEVANHTRQFTKKKRIQFNDVPENSNSNFLREISESSKHTCIEDDLPLQEQPINDTANETGSKNDTCHLKQCSDDGNLFISESSVMLNLSQTFLNQLTPLKRKETITSLHNDEQVTPPNQDTSEPKLYQRTQTPMESYVRTK</sequence>
<feature type="compositionally biased region" description="Basic residues" evidence="2">
    <location>
        <begin position="395"/>
        <end position="411"/>
    </location>
</feature>
<feature type="compositionally biased region" description="Basic residues" evidence="2">
    <location>
        <begin position="222"/>
        <end position="246"/>
    </location>
</feature>
<feature type="region of interest" description="Disordered" evidence="2">
    <location>
        <begin position="1346"/>
        <end position="1391"/>
    </location>
</feature>
<evidence type="ECO:0000256" key="2">
    <source>
        <dbReference type="SAM" id="MobiDB-lite"/>
    </source>
</evidence>
<feature type="region of interest" description="Disordered" evidence="2">
    <location>
        <begin position="1864"/>
        <end position="1898"/>
    </location>
</feature>
<dbReference type="EMBL" id="GL444081">
    <property type="protein sequence ID" value="EFN61285.1"/>
    <property type="molecule type" value="Genomic_DNA"/>
</dbReference>
<feature type="compositionally biased region" description="Polar residues" evidence="2">
    <location>
        <begin position="1498"/>
        <end position="1514"/>
    </location>
</feature>
<feature type="compositionally biased region" description="Basic and acidic residues" evidence="2">
    <location>
        <begin position="365"/>
        <end position="375"/>
    </location>
</feature>
<proteinExistence type="predicted"/>
<evidence type="ECO:0000313" key="4">
    <source>
        <dbReference type="Proteomes" id="UP000000311"/>
    </source>
</evidence>
<feature type="region of interest" description="Disordered" evidence="2">
    <location>
        <begin position="172"/>
        <end position="264"/>
    </location>
</feature>
<dbReference type="InParanoid" id="E2AZ48"/>
<feature type="compositionally biased region" description="Low complexity" evidence="2">
    <location>
        <begin position="1523"/>
        <end position="1534"/>
    </location>
</feature>
<accession>E2AZ48</accession>